<accession>A0A7I8VPA5</accession>
<keyword evidence="3" id="KW-0812">Transmembrane</keyword>
<name>A0A7I8VPA5_9ANNE</name>
<reference evidence="5 6" key="1">
    <citation type="submission" date="2020-08" db="EMBL/GenBank/DDBJ databases">
        <authorList>
            <person name="Hejnol A."/>
        </authorList>
    </citation>
    <scope>NUCLEOTIDE SEQUENCE [LARGE SCALE GENOMIC DNA]</scope>
</reference>
<dbReference type="PANTHER" id="PTHR24157">
    <property type="entry name" value="ANKYRIN REPEAT, SAM AND BASIC LEUCINE ZIPPER DOMAIN-CONTAINING PROTEIN 1"/>
    <property type="match status" value="1"/>
</dbReference>
<feature type="repeat" description="ANK" evidence="1">
    <location>
        <begin position="172"/>
        <end position="204"/>
    </location>
</feature>
<sequence length="508" mass="57694">MQFSDESDEFSSLEEDGFSFPPSASPTKKKTTIRRNLPELNVKKSLSEKTKPRQKIKVPEKERKETSRNSLEELKVAIFRSNLSDVKDIIEKGCNVNSVFSSKWSPLMYAANSGNDEIVSYLLNKGADANYHCDRETALIVACYCVKTEERILNVVKILIQNGADVKAINRRHISPLMYAARNNYCKVVDLLLNNGAEINSQDDKGYTALIWAAEQGRMEVAGLLLDRGADKKIRSKRGTAVDVSIEQNYLKLATLIDKFCETKTAKEILDDISKEEEELKKINNNDYEDFGYVGDAKYSFSELDMFLHGSGLPDVAEKFQKHSITFEIFLGLNENDLEKMNIDELGKRKKILNLIREINKSPWKSSSLPAVKFNESLSFLDLENIVGNIKNHTGYIVQTLKYVDEQVMKNRDNFLYTPKGALTPEDMHKLLTKAQEQAVRVTNSLKSIDEHVAEICGGPKKLKYFEEADKIDTKKLRNLKNPKRDIFKYFTIIASVVGISVVIKICR</sequence>
<dbReference type="Gene3D" id="1.10.150.50">
    <property type="entry name" value="Transcription Factor, Ets-1"/>
    <property type="match status" value="1"/>
</dbReference>
<evidence type="ECO:0000256" key="2">
    <source>
        <dbReference type="SAM" id="MobiDB-lite"/>
    </source>
</evidence>
<dbReference type="Pfam" id="PF00023">
    <property type="entry name" value="Ank"/>
    <property type="match status" value="1"/>
</dbReference>
<keyword evidence="1" id="KW-0040">ANK repeat</keyword>
<dbReference type="InterPro" id="IPR036770">
    <property type="entry name" value="Ankyrin_rpt-contain_sf"/>
</dbReference>
<dbReference type="SUPFAM" id="SSF48403">
    <property type="entry name" value="Ankyrin repeat"/>
    <property type="match status" value="1"/>
</dbReference>
<dbReference type="PROSITE" id="PS50297">
    <property type="entry name" value="ANK_REP_REGION"/>
    <property type="match status" value="3"/>
</dbReference>
<dbReference type="EMBL" id="CAJFCJ010000008">
    <property type="protein sequence ID" value="CAD5118145.1"/>
    <property type="molecule type" value="Genomic_DNA"/>
</dbReference>
<feature type="repeat" description="ANK" evidence="1">
    <location>
        <begin position="102"/>
        <end position="134"/>
    </location>
</feature>
<evidence type="ECO:0000313" key="6">
    <source>
        <dbReference type="Proteomes" id="UP000549394"/>
    </source>
</evidence>
<dbReference type="InterPro" id="IPR001660">
    <property type="entry name" value="SAM"/>
</dbReference>
<protein>
    <submittedName>
        <fullName evidence="5">DgyrCDS6881</fullName>
    </submittedName>
</protein>
<feature type="region of interest" description="Disordered" evidence="2">
    <location>
        <begin position="1"/>
        <end position="65"/>
    </location>
</feature>
<dbReference type="OrthoDB" id="448455at2759"/>
<dbReference type="PANTHER" id="PTHR24157:SF3">
    <property type="entry name" value="ANKYRIN REPEAT, SAM AND BASIC LEUCINE ZIPPER DOMAIN-CONTAINING PROTEIN 1"/>
    <property type="match status" value="1"/>
</dbReference>
<dbReference type="Pfam" id="PF07647">
    <property type="entry name" value="SAM_2"/>
    <property type="match status" value="1"/>
</dbReference>
<feature type="compositionally biased region" description="Acidic residues" evidence="2">
    <location>
        <begin position="1"/>
        <end position="17"/>
    </location>
</feature>
<dbReference type="Proteomes" id="UP000549394">
    <property type="component" value="Unassembled WGS sequence"/>
</dbReference>
<dbReference type="InterPro" id="IPR002110">
    <property type="entry name" value="Ankyrin_rpt"/>
</dbReference>
<dbReference type="Pfam" id="PF12796">
    <property type="entry name" value="Ank_2"/>
    <property type="match status" value="1"/>
</dbReference>
<evidence type="ECO:0000259" key="4">
    <source>
        <dbReference type="PROSITE" id="PS50105"/>
    </source>
</evidence>
<comment type="caution">
    <text evidence="5">The sequence shown here is derived from an EMBL/GenBank/DDBJ whole genome shotgun (WGS) entry which is preliminary data.</text>
</comment>
<dbReference type="SMART" id="SM00454">
    <property type="entry name" value="SAM"/>
    <property type="match status" value="1"/>
</dbReference>
<organism evidence="5 6">
    <name type="scientific">Dimorphilus gyrociliatus</name>
    <dbReference type="NCBI Taxonomy" id="2664684"/>
    <lineage>
        <taxon>Eukaryota</taxon>
        <taxon>Metazoa</taxon>
        <taxon>Spiralia</taxon>
        <taxon>Lophotrochozoa</taxon>
        <taxon>Annelida</taxon>
        <taxon>Polychaeta</taxon>
        <taxon>Polychaeta incertae sedis</taxon>
        <taxon>Dinophilidae</taxon>
        <taxon>Dimorphilus</taxon>
    </lineage>
</organism>
<dbReference type="Gene3D" id="1.25.40.20">
    <property type="entry name" value="Ankyrin repeat-containing domain"/>
    <property type="match status" value="1"/>
</dbReference>
<dbReference type="SMART" id="SM00248">
    <property type="entry name" value="ANK"/>
    <property type="match status" value="4"/>
</dbReference>
<dbReference type="AlphaFoldDB" id="A0A7I8VPA5"/>
<proteinExistence type="predicted"/>
<keyword evidence="3" id="KW-1133">Transmembrane helix</keyword>
<keyword evidence="6" id="KW-1185">Reference proteome</keyword>
<dbReference type="PROSITE" id="PS50088">
    <property type="entry name" value="ANK_REPEAT"/>
    <property type="match status" value="4"/>
</dbReference>
<evidence type="ECO:0000256" key="3">
    <source>
        <dbReference type="SAM" id="Phobius"/>
    </source>
</evidence>
<feature type="repeat" description="ANK" evidence="1">
    <location>
        <begin position="205"/>
        <end position="237"/>
    </location>
</feature>
<feature type="repeat" description="ANK" evidence="1">
    <location>
        <begin position="134"/>
        <end position="171"/>
    </location>
</feature>
<dbReference type="PROSITE" id="PS50105">
    <property type="entry name" value="SAM_DOMAIN"/>
    <property type="match status" value="1"/>
</dbReference>
<dbReference type="SUPFAM" id="SSF47769">
    <property type="entry name" value="SAM/Pointed domain"/>
    <property type="match status" value="1"/>
</dbReference>
<dbReference type="InterPro" id="IPR013761">
    <property type="entry name" value="SAM/pointed_sf"/>
</dbReference>
<evidence type="ECO:0000313" key="5">
    <source>
        <dbReference type="EMBL" id="CAD5118145.1"/>
    </source>
</evidence>
<gene>
    <name evidence="5" type="ORF">DGYR_LOCUS6572</name>
</gene>
<evidence type="ECO:0000256" key="1">
    <source>
        <dbReference type="PROSITE-ProRule" id="PRU00023"/>
    </source>
</evidence>
<dbReference type="GO" id="GO:0071546">
    <property type="term" value="C:pi-body"/>
    <property type="evidence" value="ECO:0007669"/>
    <property type="project" value="TreeGrafter"/>
</dbReference>
<keyword evidence="3" id="KW-0472">Membrane</keyword>
<feature type="compositionally biased region" description="Basic and acidic residues" evidence="2">
    <location>
        <begin position="41"/>
        <end position="65"/>
    </location>
</feature>
<feature type="transmembrane region" description="Helical" evidence="3">
    <location>
        <begin position="487"/>
        <end position="507"/>
    </location>
</feature>
<feature type="domain" description="SAM" evidence="4">
    <location>
        <begin position="299"/>
        <end position="362"/>
    </location>
</feature>